<keyword evidence="2" id="KW-1185">Reference proteome</keyword>
<dbReference type="AlphaFoldDB" id="A0A286RFV2"/>
<dbReference type="Pfam" id="PF15892">
    <property type="entry name" value="BNR_4"/>
    <property type="match status" value="1"/>
</dbReference>
<dbReference type="KEGG" id="ttf:THTE_2234"/>
<dbReference type="CDD" id="cd15482">
    <property type="entry name" value="Sialidase_non-viral"/>
    <property type="match status" value="1"/>
</dbReference>
<dbReference type="InterPro" id="IPR015943">
    <property type="entry name" value="WD40/YVTN_repeat-like_dom_sf"/>
</dbReference>
<dbReference type="InterPro" id="IPR036278">
    <property type="entry name" value="Sialidase_sf"/>
</dbReference>
<name>A0A286RFV2_9BACT</name>
<accession>A0A286RFV2</accession>
<evidence type="ECO:0000313" key="1">
    <source>
        <dbReference type="EMBL" id="ASV74836.1"/>
    </source>
</evidence>
<dbReference type="Gene3D" id="2.130.10.10">
    <property type="entry name" value="YVTN repeat-like/Quinoprotein amine dehydrogenase"/>
    <property type="match status" value="1"/>
</dbReference>
<evidence type="ECO:0000313" key="2">
    <source>
        <dbReference type="Proteomes" id="UP000215086"/>
    </source>
</evidence>
<dbReference type="Proteomes" id="UP000215086">
    <property type="component" value="Chromosome"/>
</dbReference>
<proteinExistence type="predicted"/>
<sequence>MTEWGDKYSGGLGTYTANHVPIAIYCPQVKKTFFVYGGAKDGKRHLLNMISYYDHETGTVPRPVIVHDKGGVDDPHDNAALAVDDQGYLWVFISGRARLRPGFIYRSRRPYSIDDFELVQERELTYPQPWWFPGEGFFFLFTKYTRGRELYFSRSLDGREWLADVKFAGMGGHYQTSWRRQHLVFTAFNYHPGGNVDRRTNLYYLQTDDMGQTWKNVQGDPIEIPLTDPVNNALVRHYEGEHRLVYIHDIDLDRNGYPVILYITSASYKPGPEGHPRWWTVAHWNGKTWEFSEITPANHNYSTGALYIEEDGWRVIGPTQPGPQPIGAGGEIAVWLSRDEGHTWRMVRQLTARSPFNHNYVRRPVNADQGFYAFWADGNPDAFSPSCLYFCTKDADVVYRLPYHMTGEEERPEPLPLTHLNSTGTE</sequence>
<organism evidence="1 2">
    <name type="scientific">Thermogutta terrifontis</name>
    <dbReference type="NCBI Taxonomy" id="1331910"/>
    <lineage>
        <taxon>Bacteria</taxon>
        <taxon>Pseudomonadati</taxon>
        <taxon>Planctomycetota</taxon>
        <taxon>Planctomycetia</taxon>
        <taxon>Pirellulales</taxon>
        <taxon>Thermoguttaceae</taxon>
        <taxon>Thermogutta</taxon>
    </lineage>
</organism>
<dbReference type="EMBL" id="CP018477">
    <property type="protein sequence ID" value="ASV74836.1"/>
    <property type="molecule type" value="Genomic_DNA"/>
</dbReference>
<reference evidence="1 2" key="1">
    <citation type="journal article" name="Front. Microbiol.">
        <title>Sugar Metabolism of the First Thermophilic Planctomycete Thermogutta terrifontis: Comparative Genomic and Transcriptomic Approaches.</title>
        <authorList>
            <person name="Elcheninov A.G."/>
            <person name="Menzel P."/>
            <person name="Gudbergsdottir S.R."/>
            <person name="Slesarev A.I."/>
            <person name="Kadnikov V.V."/>
            <person name="Krogh A."/>
            <person name="Bonch-Osmolovskaya E.A."/>
            <person name="Peng X."/>
            <person name="Kublanov I.V."/>
        </authorList>
    </citation>
    <scope>NUCLEOTIDE SEQUENCE [LARGE SCALE GENOMIC DNA]</scope>
    <source>
        <strain evidence="1 2">R1</strain>
    </source>
</reference>
<gene>
    <name evidence="1" type="ORF">THTE_2234</name>
</gene>
<protein>
    <submittedName>
        <fullName evidence="1">BNR repeat-like domain</fullName>
    </submittedName>
</protein>
<dbReference type="SUPFAM" id="SSF50939">
    <property type="entry name" value="Sialidases"/>
    <property type="match status" value="1"/>
</dbReference>